<name>W3X824_PESFW</name>
<dbReference type="RefSeq" id="XP_007833095.1">
    <property type="nucleotide sequence ID" value="XM_007834904.1"/>
</dbReference>
<dbReference type="GeneID" id="19271336"/>
<keyword evidence="3" id="KW-0732">Signal</keyword>
<proteinExistence type="inferred from homology"/>
<dbReference type="InterPro" id="IPR000917">
    <property type="entry name" value="Sulfatase_N"/>
</dbReference>
<dbReference type="Gene3D" id="3.40.720.10">
    <property type="entry name" value="Alkaline Phosphatase, subunit A"/>
    <property type="match status" value="1"/>
</dbReference>
<organism evidence="5 6">
    <name type="scientific">Pestalotiopsis fici (strain W106-1 / CGMCC3.15140)</name>
    <dbReference type="NCBI Taxonomy" id="1229662"/>
    <lineage>
        <taxon>Eukaryota</taxon>
        <taxon>Fungi</taxon>
        <taxon>Dikarya</taxon>
        <taxon>Ascomycota</taxon>
        <taxon>Pezizomycotina</taxon>
        <taxon>Sordariomycetes</taxon>
        <taxon>Xylariomycetidae</taxon>
        <taxon>Amphisphaeriales</taxon>
        <taxon>Sporocadaceae</taxon>
        <taxon>Pestalotiopsis</taxon>
    </lineage>
</organism>
<dbReference type="EMBL" id="KI912112">
    <property type="protein sequence ID" value="ETS81321.1"/>
    <property type="molecule type" value="Genomic_DNA"/>
</dbReference>
<dbReference type="KEGG" id="pfy:PFICI_06323"/>
<dbReference type="CDD" id="cd16147">
    <property type="entry name" value="G6S"/>
    <property type="match status" value="1"/>
</dbReference>
<dbReference type="HOGENOM" id="CLU_006332_4_0_1"/>
<dbReference type="STRING" id="1229662.W3X824"/>
<dbReference type="OMA" id="WPPFLDG"/>
<dbReference type="PANTHER" id="PTHR43108:SF8">
    <property type="entry name" value="SD21168P"/>
    <property type="match status" value="1"/>
</dbReference>
<dbReference type="GO" id="GO:0005539">
    <property type="term" value="F:glycosaminoglycan binding"/>
    <property type="evidence" value="ECO:0007669"/>
    <property type="project" value="TreeGrafter"/>
</dbReference>
<dbReference type="InterPro" id="IPR017850">
    <property type="entry name" value="Alkaline_phosphatase_core_sf"/>
</dbReference>
<accession>W3X824</accession>
<gene>
    <name evidence="5" type="ORF">PFICI_06323</name>
</gene>
<dbReference type="InParanoid" id="W3X824"/>
<dbReference type="OrthoDB" id="96314at2759"/>
<dbReference type="PANTHER" id="PTHR43108">
    <property type="entry name" value="N-ACETYLGLUCOSAMINE-6-SULFATASE FAMILY MEMBER"/>
    <property type="match status" value="1"/>
</dbReference>
<comment type="similarity">
    <text evidence="1">Belongs to the sulfatase family.</text>
</comment>
<evidence type="ECO:0000313" key="6">
    <source>
        <dbReference type="Proteomes" id="UP000030651"/>
    </source>
</evidence>
<protein>
    <recommendedName>
        <fullName evidence="4">Sulfatase N-terminal domain-containing protein</fullName>
    </recommendedName>
</protein>
<feature type="chain" id="PRO_5004834370" description="Sulfatase N-terminal domain-containing protein" evidence="3">
    <location>
        <begin position="21"/>
        <end position="628"/>
    </location>
</feature>
<feature type="signal peptide" evidence="3">
    <location>
        <begin position="1"/>
        <end position="20"/>
    </location>
</feature>
<dbReference type="GO" id="GO:0008449">
    <property type="term" value="F:N-acetylglucosamine-6-sulfatase activity"/>
    <property type="evidence" value="ECO:0007669"/>
    <property type="project" value="TreeGrafter"/>
</dbReference>
<feature type="domain" description="Sulfatase N-terminal" evidence="4">
    <location>
        <begin position="30"/>
        <end position="338"/>
    </location>
</feature>
<feature type="region of interest" description="Disordered" evidence="2">
    <location>
        <begin position="584"/>
        <end position="609"/>
    </location>
</feature>
<keyword evidence="6" id="KW-1185">Reference proteome</keyword>
<evidence type="ECO:0000256" key="3">
    <source>
        <dbReference type="SAM" id="SignalP"/>
    </source>
</evidence>
<evidence type="ECO:0000256" key="2">
    <source>
        <dbReference type="SAM" id="MobiDB-lite"/>
    </source>
</evidence>
<reference evidence="6" key="1">
    <citation type="journal article" date="2015" name="BMC Genomics">
        <title>Genomic and transcriptomic analysis of the endophytic fungus Pestalotiopsis fici reveals its lifestyle and high potential for synthesis of natural products.</title>
        <authorList>
            <person name="Wang X."/>
            <person name="Zhang X."/>
            <person name="Liu L."/>
            <person name="Xiang M."/>
            <person name="Wang W."/>
            <person name="Sun X."/>
            <person name="Che Y."/>
            <person name="Guo L."/>
            <person name="Liu G."/>
            <person name="Guo L."/>
            <person name="Wang C."/>
            <person name="Yin W.B."/>
            <person name="Stadler M."/>
            <person name="Zhang X."/>
            <person name="Liu X."/>
        </authorList>
    </citation>
    <scope>NUCLEOTIDE SEQUENCE [LARGE SCALE GENOMIC DNA]</scope>
    <source>
        <strain evidence="6">W106-1 / CGMCC3.15140</strain>
    </source>
</reference>
<evidence type="ECO:0000313" key="5">
    <source>
        <dbReference type="EMBL" id="ETS81321.1"/>
    </source>
</evidence>
<sequence length="628" mass="70874">MRPSILLLGAAALGGPVVTAHGSSQQPKKPNIVILMSDDQDLRLGSTDYQHVLHRDVHAKGTEFKNHYATTANCCPSRTSFFRGQMVHNTNITHVNAPGGNYDKFVLSGQDTDYLPFWLKDAGYRVEYIGKFLNGYSQKNYNITPKGWDHIDALIDPYTYVFNTPIMSANGQRPIWYQGYHQSDVIRAKALDRIEQLTAQDEPFFLMLAPSSPHIQNDKYQTIPLSRHASDFENVTAPRNPNWNPADEYQSMKSSWIRNLPLMNSSVQDYADLEYRMRIRGLQGVDEIMEDVIALLEKKGVMENTYFIYTTDNGYHIGTHRMPAGKASFFAEDTNLPFAVPGVPEDQWPPMLDGRSLVQQWKDPEGTTGLGAGGGNAKETINIEFWGLCVIEAPNSAELGAPFYNNSYKTLRIVGEDESWLFSVWCTGETELYNTATDPYELNNLAFYPTEATERLLDRLNALLLVAKSCEGGTCRQPWRFLQPSNSTVNGTLEIMSLQQAMDSKYDDFFQSFPRFAFKECLQVQSIENEQPFWPPLPADGSGLGQAYRERIDYYTSQGEGGTRYLDSGAEFGSWDQRNATLAEIEKTSRPMTDAEIYGNATTTERRRSLGIEDPADWMAESELGFRL</sequence>
<evidence type="ECO:0000259" key="4">
    <source>
        <dbReference type="Pfam" id="PF00884"/>
    </source>
</evidence>
<dbReference type="Pfam" id="PF00884">
    <property type="entry name" value="Sulfatase"/>
    <property type="match status" value="1"/>
</dbReference>
<dbReference type="eggNOG" id="KOG3731">
    <property type="taxonomic scope" value="Eukaryota"/>
</dbReference>
<evidence type="ECO:0000256" key="1">
    <source>
        <dbReference type="ARBA" id="ARBA00008779"/>
    </source>
</evidence>
<dbReference type="AlphaFoldDB" id="W3X824"/>
<dbReference type="SUPFAM" id="SSF53649">
    <property type="entry name" value="Alkaline phosphatase-like"/>
    <property type="match status" value="1"/>
</dbReference>
<dbReference type="Proteomes" id="UP000030651">
    <property type="component" value="Unassembled WGS sequence"/>
</dbReference>